<dbReference type="EMBL" id="CAEZUX010000029">
    <property type="protein sequence ID" value="CAB4610917.1"/>
    <property type="molecule type" value="Genomic_DNA"/>
</dbReference>
<feature type="region of interest" description="Disordered" evidence="1">
    <location>
        <begin position="527"/>
        <end position="551"/>
    </location>
</feature>
<reference evidence="2" key="1">
    <citation type="submission" date="2020-05" db="EMBL/GenBank/DDBJ databases">
        <authorList>
            <person name="Chiriac C."/>
            <person name="Salcher M."/>
            <person name="Ghai R."/>
            <person name="Kavagutti S V."/>
        </authorList>
    </citation>
    <scope>NUCLEOTIDE SEQUENCE</scope>
</reference>
<evidence type="ECO:0000256" key="1">
    <source>
        <dbReference type="SAM" id="MobiDB-lite"/>
    </source>
</evidence>
<gene>
    <name evidence="2" type="ORF">UFOPK1874_00415</name>
</gene>
<evidence type="ECO:0000313" key="2">
    <source>
        <dbReference type="EMBL" id="CAB4610917.1"/>
    </source>
</evidence>
<dbReference type="AlphaFoldDB" id="A0A6J6HBV6"/>
<protein>
    <submittedName>
        <fullName evidence="2">Unannotated protein</fullName>
    </submittedName>
</protein>
<proteinExistence type="predicted"/>
<accession>A0A6J6HBV6</accession>
<sequence>MRKSRLVLLSLIASVSLGACAGTTDSSPVSTIDNSALVKQILTHCTDLAAPQLGEGSLCIDNGFRLKTDDFSFANTGLSTSADGNVTIQTLVDLFGHDAVCIPSEKDSCILRPTAIQKLEEWNTALNGGRCEGLATLSTRFVLGMDSPSTFQADATSTAALVNNNPELNSEIVYWWATQFLQEVRDRTLASRSMSPLEIVNDLIQGLAHSVGYTAGIYQGSSGHSVTPFAVTHRGDEFIIHIYDNNRPGERFEISVNSITNTWRYPQAVLNLDGTYEEWSGSTGTVELTAMSSRKGPFRCFFCSTPAAIASNVITVASRDVSAAGYVYISTDKGELRVTPTNIVNSIAGATYAVGKGKSGGLITVTLPRSIQNFEVRIMRASSEIPAADVVVGLRRPDGASLQVTGNLAHDVLLTDKPSQPLLTVQNDATVVQSPTQNNAQISLSAGSRISRRTLNAGEALTVRSISGNSIEVAIKGANGGRTPFTKIALAPESPTTEVNIAIGDNGQISLVPSSIDAVRVTVPTPQNFTPGKARQTTTTTVPSIEISEPD</sequence>
<organism evidence="2">
    <name type="scientific">freshwater metagenome</name>
    <dbReference type="NCBI Taxonomy" id="449393"/>
    <lineage>
        <taxon>unclassified sequences</taxon>
        <taxon>metagenomes</taxon>
        <taxon>ecological metagenomes</taxon>
    </lineage>
</organism>
<feature type="compositionally biased region" description="Polar residues" evidence="1">
    <location>
        <begin position="527"/>
        <end position="543"/>
    </location>
</feature>
<name>A0A6J6HBV6_9ZZZZ</name>
<dbReference type="PROSITE" id="PS51257">
    <property type="entry name" value="PROKAR_LIPOPROTEIN"/>
    <property type="match status" value="1"/>
</dbReference>